<dbReference type="RefSeq" id="WP_183477966.1">
    <property type="nucleotide sequence ID" value="NZ_JACIFO010000007.1"/>
</dbReference>
<dbReference type="Gene3D" id="3.40.50.1970">
    <property type="match status" value="1"/>
</dbReference>
<evidence type="ECO:0000256" key="4">
    <source>
        <dbReference type="ARBA" id="ARBA00003485"/>
    </source>
</evidence>
<dbReference type="Gene3D" id="1.20.1090.10">
    <property type="entry name" value="Dehydroquinate synthase-like - alpha domain"/>
    <property type="match status" value="1"/>
</dbReference>
<dbReference type="SUPFAM" id="SSF56796">
    <property type="entry name" value="Dehydroquinate synthase-like"/>
    <property type="match status" value="1"/>
</dbReference>
<keyword evidence="15" id="KW-1185">Reference proteome</keyword>
<keyword evidence="7" id="KW-0862">Zinc</keyword>
<dbReference type="GO" id="GO:0005737">
    <property type="term" value="C:cytoplasm"/>
    <property type="evidence" value="ECO:0007669"/>
    <property type="project" value="InterPro"/>
</dbReference>
<organism evidence="14 15">
    <name type="scientific">Mesonia hippocampi</name>
    <dbReference type="NCBI Taxonomy" id="1628250"/>
    <lineage>
        <taxon>Bacteria</taxon>
        <taxon>Pseudomonadati</taxon>
        <taxon>Bacteroidota</taxon>
        <taxon>Flavobacteriia</taxon>
        <taxon>Flavobacteriales</taxon>
        <taxon>Flavobacteriaceae</taxon>
        <taxon>Mesonia</taxon>
    </lineage>
</organism>
<keyword evidence="5" id="KW-0479">Metal-binding</keyword>
<evidence type="ECO:0000256" key="5">
    <source>
        <dbReference type="ARBA" id="ARBA00022723"/>
    </source>
</evidence>
<comment type="cofactor">
    <cofactor evidence="3">
        <name>Zn(2+)</name>
        <dbReference type="ChEBI" id="CHEBI:29105"/>
    </cofactor>
</comment>
<comment type="cofactor">
    <cofactor evidence="2">
        <name>Co(2+)</name>
        <dbReference type="ChEBI" id="CHEBI:48828"/>
    </cofactor>
</comment>
<feature type="domain" description="3-dehydroquinate synthase N-terminal" evidence="12">
    <location>
        <begin position="62"/>
        <end position="173"/>
    </location>
</feature>
<proteinExistence type="predicted"/>
<dbReference type="GO" id="GO:0000166">
    <property type="term" value="F:nucleotide binding"/>
    <property type="evidence" value="ECO:0007669"/>
    <property type="project" value="UniProtKB-KW"/>
</dbReference>
<keyword evidence="9 14" id="KW-0456">Lyase</keyword>
<dbReference type="EC" id="4.2.3.4" evidence="11"/>
<evidence type="ECO:0000313" key="15">
    <source>
        <dbReference type="Proteomes" id="UP000553034"/>
    </source>
</evidence>
<comment type="caution">
    <text evidence="14">The sequence shown here is derived from an EMBL/GenBank/DDBJ whole genome shotgun (WGS) entry which is preliminary data.</text>
</comment>
<keyword evidence="6" id="KW-0547">Nucleotide-binding</keyword>
<dbReference type="Pfam" id="PF24621">
    <property type="entry name" value="DHQS_C"/>
    <property type="match status" value="1"/>
</dbReference>
<evidence type="ECO:0000313" key="14">
    <source>
        <dbReference type="EMBL" id="MBB4119621.1"/>
    </source>
</evidence>
<evidence type="ECO:0000256" key="3">
    <source>
        <dbReference type="ARBA" id="ARBA00001947"/>
    </source>
</evidence>
<dbReference type="EMBL" id="JACIFO010000007">
    <property type="protein sequence ID" value="MBB4119621.1"/>
    <property type="molecule type" value="Genomic_DNA"/>
</dbReference>
<keyword evidence="10" id="KW-0170">Cobalt</keyword>
<dbReference type="CDD" id="cd08195">
    <property type="entry name" value="DHQS"/>
    <property type="match status" value="1"/>
</dbReference>
<dbReference type="GO" id="GO:0009423">
    <property type="term" value="P:chorismate biosynthetic process"/>
    <property type="evidence" value="ECO:0007669"/>
    <property type="project" value="UniProtKB-UniRule"/>
</dbReference>
<evidence type="ECO:0000259" key="13">
    <source>
        <dbReference type="Pfam" id="PF24621"/>
    </source>
</evidence>
<reference evidence="14 15" key="1">
    <citation type="submission" date="2020-08" db="EMBL/GenBank/DDBJ databases">
        <title>Genomic Encyclopedia of Type Strains, Phase IV (KMG-IV): sequencing the most valuable type-strain genomes for metagenomic binning, comparative biology and taxonomic classification.</title>
        <authorList>
            <person name="Goeker M."/>
        </authorList>
    </citation>
    <scope>NUCLEOTIDE SEQUENCE [LARGE SCALE GENOMIC DNA]</scope>
    <source>
        <strain evidence="14 15">DSM 29568</strain>
    </source>
</reference>
<evidence type="ECO:0000256" key="1">
    <source>
        <dbReference type="ARBA" id="ARBA00001911"/>
    </source>
</evidence>
<comment type="cofactor">
    <cofactor evidence="1">
        <name>NAD(+)</name>
        <dbReference type="ChEBI" id="CHEBI:57540"/>
    </cofactor>
</comment>
<dbReference type="InterPro" id="IPR056179">
    <property type="entry name" value="DHQS_C"/>
</dbReference>
<dbReference type="InterPro" id="IPR030960">
    <property type="entry name" value="DHQS/DOIS_N"/>
</dbReference>
<evidence type="ECO:0000256" key="6">
    <source>
        <dbReference type="ARBA" id="ARBA00022741"/>
    </source>
</evidence>
<name>A0A840ERF7_9FLAO</name>
<evidence type="ECO:0000256" key="8">
    <source>
        <dbReference type="ARBA" id="ARBA00023027"/>
    </source>
</evidence>
<evidence type="ECO:0000259" key="12">
    <source>
        <dbReference type="Pfam" id="PF01761"/>
    </source>
</evidence>
<dbReference type="InterPro" id="IPR016037">
    <property type="entry name" value="DHQ_synth_AroB"/>
</dbReference>
<evidence type="ECO:0000256" key="11">
    <source>
        <dbReference type="NCBIfam" id="TIGR01357"/>
    </source>
</evidence>
<evidence type="ECO:0000256" key="2">
    <source>
        <dbReference type="ARBA" id="ARBA00001941"/>
    </source>
</evidence>
<sequence length="354" mass="38968">MNLPEFSSKIIYNEDTFKSLAAFIKTFKASNIFILTDTNTNQHCSSYFLSNLETTLAVEVLEIEVGEQHKNIETCFQLWEAMANLGADKKTLLINLGGGVLTDLGGFLASTYKRGISFINIPTTLLAMVDAAIGGKTGVNLGNLKNQVGVINPAKAILIDPSFLATLPPQEMRSGLAEMLKHGLIYDAAYWNKLSALNKLTTADLMELIKTSIEIKTTIVAKDLHENNLRKVLNYGHTLGHAIESYCFNHPNLPKLLHGEAIAIGMVLEAYLSVEIASLSKAAAKEIKQVVLQSFPKITFTETDIENIYQLLQHDKKNSHGNIQFVLLEAIGKPVIDCNATFTQVKAAFDFYNS</sequence>
<dbReference type="GO" id="GO:0046872">
    <property type="term" value="F:metal ion binding"/>
    <property type="evidence" value="ECO:0007669"/>
    <property type="project" value="UniProtKB-KW"/>
</dbReference>
<comment type="function">
    <text evidence="4">Catalyzes the conversion of 3-deoxy-D-arabino-heptulosonate 7-phosphate (DAHP) to dehydroquinate (DHQ).</text>
</comment>
<dbReference type="PIRSF" id="PIRSF001455">
    <property type="entry name" value="DHQ_synth"/>
    <property type="match status" value="1"/>
</dbReference>
<dbReference type="GO" id="GO:0003856">
    <property type="term" value="F:3-dehydroquinate synthase activity"/>
    <property type="evidence" value="ECO:0007669"/>
    <property type="project" value="UniProtKB-UniRule"/>
</dbReference>
<evidence type="ECO:0000256" key="7">
    <source>
        <dbReference type="ARBA" id="ARBA00022833"/>
    </source>
</evidence>
<keyword evidence="8" id="KW-0520">NAD</keyword>
<accession>A0A840ERF7</accession>
<dbReference type="PANTHER" id="PTHR43622">
    <property type="entry name" value="3-DEHYDROQUINATE SYNTHASE"/>
    <property type="match status" value="1"/>
</dbReference>
<dbReference type="AlphaFoldDB" id="A0A840ERF7"/>
<dbReference type="InterPro" id="IPR030963">
    <property type="entry name" value="DHQ_synth_fam"/>
</dbReference>
<feature type="domain" description="3-dehydroquinate synthase C-terminal" evidence="13">
    <location>
        <begin position="175"/>
        <end position="318"/>
    </location>
</feature>
<dbReference type="Proteomes" id="UP000553034">
    <property type="component" value="Unassembled WGS sequence"/>
</dbReference>
<dbReference type="NCBIfam" id="TIGR01357">
    <property type="entry name" value="aroB"/>
    <property type="match status" value="1"/>
</dbReference>
<dbReference type="PANTHER" id="PTHR43622:SF1">
    <property type="entry name" value="3-DEHYDROQUINATE SYNTHASE"/>
    <property type="match status" value="1"/>
</dbReference>
<gene>
    <name evidence="14" type="ORF">GGR32_001923</name>
</gene>
<evidence type="ECO:0000256" key="10">
    <source>
        <dbReference type="ARBA" id="ARBA00023285"/>
    </source>
</evidence>
<dbReference type="InterPro" id="IPR050071">
    <property type="entry name" value="Dehydroquinate_synthase"/>
</dbReference>
<dbReference type="GO" id="GO:0009073">
    <property type="term" value="P:aromatic amino acid family biosynthetic process"/>
    <property type="evidence" value="ECO:0007669"/>
    <property type="project" value="InterPro"/>
</dbReference>
<dbReference type="Pfam" id="PF01761">
    <property type="entry name" value="DHQ_synthase"/>
    <property type="match status" value="1"/>
</dbReference>
<protein>
    <recommendedName>
        <fullName evidence="11">3-dehydroquinate synthase</fullName>
        <ecNumber evidence="11">4.2.3.4</ecNumber>
    </recommendedName>
</protein>
<dbReference type="FunFam" id="3.40.50.1970:FF:000007">
    <property type="entry name" value="Pentafunctional AROM polypeptide"/>
    <property type="match status" value="1"/>
</dbReference>
<evidence type="ECO:0000256" key="9">
    <source>
        <dbReference type="ARBA" id="ARBA00023239"/>
    </source>
</evidence>